<keyword evidence="8" id="KW-0650">Protein phosphatase inhibitor</keyword>
<dbReference type="GO" id="GO:0010427">
    <property type="term" value="F:abscisic acid binding"/>
    <property type="evidence" value="ECO:0007669"/>
    <property type="project" value="TreeGrafter"/>
</dbReference>
<protein>
    <submittedName>
        <fullName evidence="10">Abscisic acid receptor PYL5</fullName>
    </submittedName>
</protein>
<dbReference type="Pfam" id="PF13966">
    <property type="entry name" value="zf-RVT"/>
    <property type="match status" value="1"/>
</dbReference>
<dbReference type="GO" id="GO:0004864">
    <property type="term" value="F:protein phosphatase inhibitor activity"/>
    <property type="evidence" value="ECO:0007669"/>
    <property type="project" value="UniProtKB-KW"/>
</dbReference>
<evidence type="ECO:0000256" key="3">
    <source>
        <dbReference type="ARBA" id="ARBA00008594"/>
    </source>
</evidence>
<proteinExistence type="inferred from homology"/>
<dbReference type="Proteomes" id="UP000436088">
    <property type="component" value="Unassembled WGS sequence"/>
</dbReference>
<keyword evidence="5" id="KW-0938">Abscisic acid signaling pathway</keyword>
<organism evidence="10 11">
    <name type="scientific">Hibiscus syriacus</name>
    <name type="common">Rose of Sharon</name>
    <dbReference type="NCBI Taxonomy" id="106335"/>
    <lineage>
        <taxon>Eukaryota</taxon>
        <taxon>Viridiplantae</taxon>
        <taxon>Streptophyta</taxon>
        <taxon>Embryophyta</taxon>
        <taxon>Tracheophyta</taxon>
        <taxon>Spermatophyta</taxon>
        <taxon>Magnoliopsida</taxon>
        <taxon>eudicotyledons</taxon>
        <taxon>Gunneridae</taxon>
        <taxon>Pentapetalae</taxon>
        <taxon>rosids</taxon>
        <taxon>malvids</taxon>
        <taxon>Malvales</taxon>
        <taxon>Malvaceae</taxon>
        <taxon>Malvoideae</taxon>
        <taxon>Hibiscus</taxon>
    </lineage>
</organism>
<accession>A0A6A3A8S5</accession>
<keyword evidence="11" id="KW-1185">Reference proteome</keyword>
<dbReference type="GO" id="GO:0005634">
    <property type="term" value="C:nucleus"/>
    <property type="evidence" value="ECO:0007669"/>
    <property type="project" value="UniProtKB-SubCell"/>
</dbReference>
<gene>
    <name evidence="10" type="ORF">F3Y22_tig00110580pilonHSYRG00196</name>
</gene>
<evidence type="ECO:0000256" key="6">
    <source>
        <dbReference type="ARBA" id="ARBA00023170"/>
    </source>
</evidence>
<dbReference type="AlphaFoldDB" id="A0A6A3A8S5"/>
<dbReference type="Pfam" id="PF10604">
    <property type="entry name" value="Polyketide_cyc2"/>
    <property type="match status" value="1"/>
</dbReference>
<dbReference type="GO" id="GO:0038023">
    <property type="term" value="F:signaling receptor activity"/>
    <property type="evidence" value="ECO:0007669"/>
    <property type="project" value="TreeGrafter"/>
</dbReference>
<reference evidence="10" key="1">
    <citation type="submission" date="2019-09" db="EMBL/GenBank/DDBJ databases">
        <title>Draft genome information of white flower Hibiscus syriacus.</title>
        <authorList>
            <person name="Kim Y.-M."/>
        </authorList>
    </citation>
    <scope>NUCLEOTIDE SEQUENCE [LARGE SCALE GENOMIC DNA]</scope>
    <source>
        <strain evidence="10">YM2019G1</strain>
    </source>
</reference>
<evidence type="ECO:0000256" key="8">
    <source>
        <dbReference type="ARBA" id="ARBA00023272"/>
    </source>
</evidence>
<evidence type="ECO:0000313" key="10">
    <source>
        <dbReference type="EMBL" id="KAE8699369.1"/>
    </source>
</evidence>
<dbReference type="SUPFAM" id="SSF55961">
    <property type="entry name" value="Bet v1-like"/>
    <property type="match status" value="1"/>
</dbReference>
<dbReference type="GO" id="GO:0005737">
    <property type="term" value="C:cytoplasm"/>
    <property type="evidence" value="ECO:0007669"/>
    <property type="project" value="UniProtKB-SubCell"/>
</dbReference>
<evidence type="ECO:0000256" key="7">
    <source>
        <dbReference type="ARBA" id="ARBA00023242"/>
    </source>
</evidence>
<evidence type="ECO:0000259" key="9">
    <source>
        <dbReference type="Pfam" id="PF13966"/>
    </source>
</evidence>
<dbReference type="EMBL" id="VEPZ02001040">
    <property type="protein sequence ID" value="KAE8699369.1"/>
    <property type="molecule type" value="Genomic_DNA"/>
</dbReference>
<evidence type="ECO:0000256" key="4">
    <source>
        <dbReference type="ARBA" id="ARBA00022490"/>
    </source>
</evidence>
<evidence type="ECO:0000256" key="2">
    <source>
        <dbReference type="ARBA" id="ARBA00004496"/>
    </source>
</evidence>
<dbReference type="InterPro" id="IPR026960">
    <property type="entry name" value="RVT-Znf"/>
</dbReference>
<dbReference type="InterPro" id="IPR050279">
    <property type="entry name" value="Plant_def-hormone_signal"/>
</dbReference>
<feature type="domain" description="Reverse transcriptase zinc-binding" evidence="9">
    <location>
        <begin position="226"/>
        <end position="281"/>
    </location>
</feature>
<evidence type="ECO:0000256" key="5">
    <source>
        <dbReference type="ARBA" id="ARBA00022682"/>
    </source>
</evidence>
<evidence type="ECO:0000256" key="1">
    <source>
        <dbReference type="ARBA" id="ARBA00004123"/>
    </source>
</evidence>
<comment type="similarity">
    <text evidence="3">Belongs to the PYR/PYL/RCAR abscisic acid intracellular receptor family.</text>
</comment>
<dbReference type="PANTHER" id="PTHR31213">
    <property type="entry name" value="OS08G0374000 PROTEIN-RELATED"/>
    <property type="match status" value="1"/>
</dbReference>
<dbReference type="Gene3D" id="3.30.530.20">
    <property type="match status" value="1"/>
</dbReference>
<sequence length="303" mass="34142">MLYNRPSNELQLHPKTEAMRHRYHTPNLLSNQCGSSLVQIIDAPLPLVWSIIRRFDNPQAYKQFVKSCKLSAGNGGIGSIREVMVMSGLPAASSTERLDELDDERHVMMISIIGGDHKLVNYRSTATLHEIIDGGNGGGKTMVVESYVVDVPAGNSKEDTCCFANMIIACNLRERNQTQSQNIVICKEICDGLELRQAQRQVPKGPKCPLCELGPKCSIFASGTQSIKDIWHHIRNKDDKITWHKLFWFLLHVPKYSTITWMAFLDRLPTKDRLIRMGLNIVEELARGVLTFHGLVLPGKEKH</sequence>
<keyword evidence="4" id="KW-0963">Cytoplasm</keyword>
<dbReference type="PANTHER" id="PTHR31213:SF82">
    <property type="entry name" value="ABSCISIC ACID RECEPTOR PYL11-RELATED"/>
    <property type="match status" value="1"/>
</dbReference>
<dbReference type="GO" id="GO:0009738">
    <property type="term" value="P:abscisic acid-activated signaling pathway"/>
    <property type="evidence" value="ECO:0007669"/>
    <property type="project" value="UniProtKB-KW"/>
</dbReference>
<dbReference type="InterPro" id="IPR023393">
    <property type="entry name" value="START-like_dom_sf"/>
</dbReference>
<dbReference type="InterPro" id="IPR019587">
    <property type="entry name" value="Polyketide_cyclase/dehydratase"/>
</dbReference>
<dbReference type="CDD" id="cd07821">
    <property type="entry name" value="PYR_PYL_RCAR_like"/>
    <property type="match status" value="1"/>
</dbReference>
<name>A0A6A3A8S5_HIBSY</name>
<evidence type="ECO:0000313" key="11">
    <source>
        <dbReference type="Proteomes" id="UP000436088"/>
    </source>
</evidence>
<comment type="subcellular location">
    <subcellularLocation>
        <location evidence="2">Cytoplasm</location>
    </subcellularLocation>
    <subcellularLocation>
        <location evidence="1">Nucleus</location>
    </subcellularLocation>
</comment>
<comment type="caution">
    <text evidence="10">The sequence shown here is derived from an EMBL/GenBank/DDBJ whole genome shotgun (WGS) entry which is preliminary data.</text>
</comment>
<keyword evidence="6 10" id="KW-0675">Receptor</keyword>
<keyword evidence="7" id="KW-0539">Nucleus</keyword>